<dbReference type="AlphaFoldDB" id="A0AA96WB58"/>
<sequence length="771" mass="84544">MGRKVPVKVRVWVTEQSSISRNSWKITLLTGTLLTGAVGLVFAGSWLGVRLIVSPGSLTWLSQILPHWGDFSAPQPQTLAEIGAEVQQVGQAIGAPLYFSSYPGMTQQRAGFNDVLLPILQAGPQCTRQPKGGRCGAILELRVYRSIRQPFRQSLLGQSVVQGPGTVYELIDRIGVTGPEELSAIARLSHKAITQGSTRTLPLTDMHFIEGQAPAGIWLQLSGEWKRGSRVLYGQVVQYDPEHRRLYAMQAWSSPAGQWPRWQQVTGDATAELVVDQSIGLEPQFQVYQLRRPRISAQPPTLEAISLTEAALADRTYANGLLLARHGLWSSALQILKAVKQRGKWSSAAQSQLDVVALHAKITQTQADRDWASPTQQILAQVMDGRWAKSLGLLKAAHQSGYDIENLLKQNADRLWQRVEAALRVNPHQADLQAWGTLVLAVQQNRTEAIAWLRRQPNPADHRSSEQTLALLQPKPDLNAIPDAVLPPVAVPTVPAAAPAVAGGLIGTVNPITTVQASDWLAVASLTLPAQQTWYRIEVVGFHDGQDWQPARLGVEVSAISTTQPAQTLLNELGLENSQLQIVVWQDATPVQTLSATVKAVQIQQGRFFLLAAGERLEFPDGSAVVAVTPDTISWSQPSTTLTLAELAQQPIWQEKLVPQLWQDLQTAELIPAPTATDDPLQVLGDWAIQLLELTGDQTPEAILTIEPATTDPPRTVIFSGSSLIYSDLHNPERFLVAIVEHTNNRRPILIVMNAGKLNLQKWSSQRQQFD</sequence>
<keyword evidence="1" id="KW-0472">Membrane</keyword>
<dbReference type="RefSeq" id="WP_316433130.1">
    <property type="nucleotide sequence ID" value="NZ_CP053586.1"/>
</dbReference>
<keyword evidence="1" id="KW-1133">Transmembrane helix</keyword>
<proteinExistence type="predicted"/>
<dbReference type="EMBL" id="CP053586">
    <property type="protein sequence ID" value="WNZ21823.1"/>
    <property type="molecule type" value="Genomic_DNA"/>
</dbReference>
<keyword evidence="1" id="KW-0812">Transmembrane</keyword>
<reference evidence="2" key="1">
    <citation type="submission" date="2020-05" db="EMBL/GenBank/DDBJ databases">
        <authorList>
            <person name="Zhu T."/>
            <person name="Keshari N."/>
            <person name="Lu X."/>
        </authorList>
    </citation>
    <scope>NUCLEOTIDE SEQUENCE</scope>
    <source>
        <strain evidence="2">NK1-12</strain>
    </source>
</reference>
<organism evidence="2">
    <name type="scientific">Leptolyngbya sp. NK1-12</name>
    <dbReference type="NCBI Taxonomy" id="2547451"/>
    <lineage>
        <taxon>Bacteria</taxon>
        <taxon>Bacillati</taxon>
        <taxon>Cyanobacteriota</taxon>
        <taxon>Cyanophyceae</taxon>
        <taxon>Leptolyngbyales</taxon>
        <taxon>Leptolyngbyaceae</taxon>
        <taxon>Leptolyngbya group</taxon>
        <taxon>Leptolyngbya</taxon>
    </lineage>
</organism>
<gene>
    <name evidence="2" type="ORF">HJG54_02365</name>
</gene>
<evidence type="ECO:0000256" key="1">
    <source>
        <dbReference type="SAM" id="Phobius"/>
    </source>
</evidence>
<protein>
    <submittedName>
        <fullName evidence="2">Uncharacterized protein</fullName>
    </submittedName>
</protein>
<evidence type="ECO:0000313" key="2">
    <source>
        <dbReference type="EMBL" id="WNZ21823.1"/>
    </source>
</evidence>
<accession>A0AA96WB58</accession>
<feature type="transmembrane region" description="Helical" evidence="1">
    <location>
        <begin position="26"/>
        <end position="49"/>
    </location>
</feature>
<name>A0AA96WB58_9CYAN</name>